<proteinExistence type="predicted"/>
<sequence>NSKSILRTTRRYEMLYLWFRSRMSSGTGLRNLRFAVLVFT</sequence>
<dbReference type="AlphaFoldDB" id="A0AAV4SVI3"/>
<comment type="caution">
    <text evidence="1">The sequence shown here is derived from an EMBL/GenBank/DDBJ whole genome shotgun (WGS) entry which is preliminary data.</text>
</comment>
<evidence type="ECO:0000313" key="1">
    <source>
        <dbReference type="EMBL" id="GIY37402.1"/>
    </source>
</evidence>
<accession>A0AAV4SVI3</accession>
<keyword evidence="2" id="KW-1185">Reference proteome</keyword>
<dbReference type="EMBL" id="BPLR01010171">
    <property type="protein sequence ID" value="GIY37402.1"/>
    <property type="molecule type" value="Genomic_DNA"/>
</dbReference>
<protein>
    <submittedName>
        <fullName evidence="1">Uncharacterized protein</fullName>
    </submittedName>
</protein>
<dbReference type="Proteomes" id="UP001054945">
    <property type="component" value="Unassembled WGS sequence"/>
</dbReference>
<name>A0AAV4SVI3_CAEEX</name>
<reference evidence="1 2" key="1">
    <citation type="submission" date="2021-06" db="EMBL/GenBank/DDBJ databases">
        <title>Caerostris extrusa draft genome.</title>
        <authorList>
            <person name="Kono N."/>
            <person name="Arakawa K."/>
        </authorList>
    </citation>
    <scope>NUCLEOTIDE SEQUENCE [LARGE SCALE GENOMIC DNA]</scope>
</reference>
<feature type="non-terminal residue" evidence="1">
    <location>
        <position position="1"/>
    </location>
</feature>
<gene>
    <name evidence="1" type="ORF">CEXT_322091</name>
</gene>
<evidence type="ECO:0000313" key="2">
    <source>
        <dbReference type="Proteomes" id="UP001054945"/>
    </source>
</evidence>
<organism evidence="1 2">
    <name type="scientific">Caerostris extrusa</name>
    <name type="common">Bark spider</name>
    <name type="synonym">Caerostris bankana</name>
    <dbReference type="NCBI Taxonomy" id="172846"/>
    <lineage>
        <taxon>Eukaryota</taxon>
        <taxon>Metazoa</taxon>
        <taxon>Ecdysozoa</taxon>
        <taxon>Arthropoda</taxon>
        <taxon>Chelicerata</taxon>
        <taxon>Arachnida</taxon>
        <taxon>Araneae</taxon>
        <taxon>Araneomorphae</taxon>
        <taxon>Entelegynae</taxon>
        <taxon>Araneoidea</taxon>
        <taxon>Araneidae</taxon>
        <taxon>Caerostris</taxon>
    </lineage>
</organism>